<gene>
    <name evidence="1" type="ORF">D1093_02925</name>
</gene>
<accession>A0A5B9CVQ8</accession>
<dbReference type="AlphaFoldDB" id="A0A5B9CVQ8"/>
<reference evidence="1 2" key="1">
    <citation type="journal article" date="2020" name="Int. J. Syst. Evol. Microbiol.">
        <title>Bartonella kosoyi sp. nov. and Bartonella krasnovii sp. nov., two novel species closely related to the zoonotic Bartonella elizabethae, isolated from black rats and wild desert rodent-fleas.</title>
        <authorList>
            <person name="Gutierrez R."/>
            <person name="Shalit T."/>
            <person name="Markus B."/>
            <person name="Yuan C."/>
            <person name="Nachum-Biala Y."/>
            <person name="Elad D."/>
            <person name="Harrus S."/>
        </authorList>
    </citation>
    <scope>NUCLEOTIDE SEQUENCE [LARGE SCALE GENOMIC DNA]</scope>
    <source>
        <strain evidence="1 2">Tel Aviv</strain>
    </source>
</reference>
<dbReference type="Gene3D" id="3.30.70.1700">
    <property type="entry name" value="Phage minor tail protein U"/>
    <property type="match status" value="1"/>
</dbReference>
<protein>
    <submittedName>
        <fullName evidence="1">Putative prophage protein</fullName>
    </submittedName>
</protein>
<proteinExistence type="predicted"/>
<dbReference type="Proteomes" id="UP000321940">
    <property type="component" value="Chromosome"/>
</dbReference>
<dbReference type="KEGG" id="bky:D1093_02925"/>
<dbReference type="EMBL" id="CP031843">
    <property type="protein sequence ID" value="QEE08614.1"/>
    <property type="molecule type" value="Genomic_DNA"/>
</dbReference>
<dbReference type="InterPro" id="IPR038512">
    <property type="entry name" value="GpU-like_sf"/>
</dbReference>
<name>A0A5B9CVQ8_9HYPH</name>
<organism evidence="1 2">
    <name type="scientific">Bartonella kosoyi</name>
    <dbReference type="NCBI Taxonomy" id="2133959"/>
    <lineage>
        <taxon>Bacteria</taxon>
        <taxon>Pseudomonadati</taxon>
        <taxon>Pseudomonadota</taxon>
        <taxon>Alphaproteobacteria</taxon>
        <taxon>Hyphomicrobiales</taxon>
        <taxon>Bartonellaceae</taxon>
        <taxon>Bartonella</taxon>
    </lineage>
</organism>
<keyword evidence="2" id="KW-1185">Reference proteome</keyword>
<evidence type="ECO:0000313" key="1">
    <source>
        <dbReference type="EMBL" id="QEE08614.1"/>
    </source>
</evidence>
<sequence>MTETFMHPRETIRETFVALIKAAKTVAGDNVFNMRDFNLFIETMPAINISTQSETIEDGHDFGLRRRVLTVDVECYATCEDGARFVDQLAWEVEEIFYANPNLNNTVETCRLQNIAFAFGDNGALALHGAILTFDVTYVTNIPYPDEGNATVGVVEPLVGFKPETGMGNKDKYHKIKGDHVRATR</sequence>
<evidence type="ECO:0000313" key="2">
    <source>
        <dbReference type="Proteomes" id="UP000321940"/>
    </source>
</evidence>